<dbReference type="GO" id="GO:0051213">
    <property type="term" value="F:dioxygenase activity"/>
    <property type="evidence" value="ECO:0007669"/>
    <property type="project" value="UniProtKB-KW"/>
</dbReference>
<dbReference type="InterPro" id="IPR003313">
    <property type="entry name" value="AraC-bd"/>
</dbReference>
<keyword evidence="4" id="KW-0223">Dioxygenase</keyword>
<proteinExistence type="predicted"/>
<keyword evidence="1" id="KW-0238">DNA-binding</keyword>
<keyword evidence="4" id="KW-0560">Oxidoreductase</keyword>
<dbReference type="CDD" id="cd02230">
    <property type="entry name" value="cupin_HP0902-like"/>
    <property type="match status" value="1"/>
</dbReference>
<dbReference type="PANTHER" id="PTHR37694">
    <property type="entry name" value="SLR8022 PROTEIN"/>
    <property type="match status" value="1"/>
</dbReference>
<evidence type="ECO:0000256" key="1">
    <source>
        <dbReference type="ARBA" id="ARBA00023125"/>
    </source>
</evidence>
<dbReference type="GO" id="GO:0006355">
    <property type="term" value="P:regulation of DNA-templated transcription"/>
    <property type="evidence" value="ECO:0007669"/>
    <property type="project" value="InterPro"/>
</dbReference>
<reference evidence="4 5" key="1">
    <citation type="submission" date="2018-11" db="EMBL/GenBank/DDBJ databases">
        <title>Sequencing the genomes of 1000 actinobacteria strains.</title>
        <authorList>
            <person name="Klenk H.-P."/>
        </authorList>
    </citation>
    <scope>NUCLEOTIDE SEQUENCE [LARGE SCALE GENOMIC DNA]</scope>
    <source>
        <strain evidence="4 5">DSM 13521</strain>
    </source>
</reference>
<dbReference type="AlphaFoldDB" id="A0A3N2DCG2"/>
<dbReference type="SUPFAM" id="SSF51182">
    <property type="entry name" value="RmlC-like cupins"/>
    <property type="match status" value="1"/>
</dbReference>
<comment type="caution">
    <text evidence="4">The sequence shown here is derived from an EMBL/GenBank/DDBJ whole genome shotgun (WGS) entry which is preliminary data.</text>
</comment>
<dbReference type="GO" id="GO:0003677">
    <property type="term" value="F:DNA binding"/>
    <property type="evidence" value="ECO:0007669"/>
    <property type="project" value="UniProtKB-KW"/>
</dbReference>
<dbReference type="InterPro" id="IPR014710">
    <property type="entry name" value="RmlC-like_jellyroll"/>
</dbReference>
<accession>A0A3N2DCG2</accession>
<keyword evidence="5" id="KW-1185">Reference proteome</keyword>
<evidence type="ECO:0000313" key="4">
    <source>
        <dbReference type="EMBL" id="ROR97453.1"/>
    </source>
</evidence>
<evidence type="ECO:0000313" key="5">
    <source>
        <dbReference type="Proteomes" id="UP000275356"/>
    </source>
</evidence>
<feature type="region of interest" description="Disordered" evidence="2">
    <location>
        <begin position="1"/>
        <end position="20"/>
    </location>
</feature>
<dbReference type="Pfam" id="PF02311">
    <property type="entry name" value="AraC_binding"/>
    <property type="match status" value="1"/>
</dbReference>
<evidence type="ECO:0000259" key="3">
    <source>
        <dbReference type="Pfam" id="PF02311"/>
    </source>
</evidence>
<dbReference type="Gene3D" id="2.60.120.10">
    <property type="entry name" value="Jelly Rolls"/>
    <property type="match status" value="1"/>
</dbReference>
<dbReference type="InterPro" id="IPR011051">
    <property type="entry name" value="RmlC_Cupin_sf"/>
</dbReference>
<dbReference type="PANTHER" id="PTHR37694:SF1">
    <property type="entry name" value="SLR8022 PROTEIN"/>
    <property type="match status" value="1"/>
</dbReference>
<feature type="domain" description="AraC-type arabinose-binding/dimerisation" evidence="3">
    <location>
        <begin position="63"/>
        <end position="120"/>
    </location>
</feature>
<dbReference type="RefSeq" id="WP_211339162.1">
    <property type="nucleotide sequence ID" value="NZ_RKHQ01000001.1"/>
</dbReference>
<name>A0A3N2DCG2_9MICO</name>
<gene>
    <name evidence="4" type="ORF">EDD28_2052</name>
</gene>
<organism evidence="4 5">
    <name type="scientific">Salana multivorans</name>
    <dbReference type="NCBI Taxonomy" id="120377"/>
    <lineage>
        <taxon>Bacteria</taxon>
        <taxon>Bacillati</taxon>
        <taxon>Actinomycetota</taxon>
        <taxon>Actinomycetes</taxon>
        <taxon>Micrococcales</taxon>
        <taxon>Beutenbergiaceae</taxon>
        <taxon>Salana</taxon>
    </lineage>
</organism>
<sequence>MTSTPAEQPTPTVAEPAAEPGMIHVPGADELVLVQPESTVSRTVLKAEGVRVVVFGFDAGQVLTEHTAAMPVVLQTVRGHLRITADGRTVDLLPGDLLHLRTREPHAVEAVEPSILSLTMIDARRS</sequence>
<dbReference type="Proteomes" id="UP000275356">
    <property type="component" value="Unassembled WGS sequence"/>
</dbReference>
<dbReference type="EMBL" id="RKHQ01000001">
    <property type="protein sequence ID" value="ROR97453.1"/>
    <property type="molecule type" value="Genomic_DNA"/>
</dbReference>
<protein>
    <submittedName>
        <fullName evidence="4">Quercetin dioxygenase-like cupin family protein</fullName>
    </submittedName>
</protein>
<evidence type="ECO:0000256" key="2">
    <source>
        <dbReference type="SAM" id="MobiDB-lite"/>
    </source>
</evidence>